<gene>
    <name evidence="3" type="ORF">GCM10025791_35010</name>
</gene>
<keyword evidence="4" id="KW-1185">Reference proteome</keyword>
<feature type="domain" description="Beta-lactamase-related" evidence="2">
    <location>
        <begin position="47"/>
        <end position="357"/>
    </location>
</feature>
<evidence type="ECO:0000313" key="4">
    <source>
        <dbReference type="Proteomes" id="UP001409585"/>
    </source>
</evidence>
<feature type="transmembrane region" description="Helical" evidence="1">
    <location>
        <begin position="386"/>
        <end position="407"/>
    </location>
</feature>
<sequence>MTALKWIATTLILIIFWLAVVVYGALSGWWLKAIAPTNDSKQFISAIDSKVEQTMTAGRAGNVIWAVLKDGEVRHRSSAYSSDGINEQTLFPAASMSKLITAYAVLLMLEEFSIDLDEPIVNRLTRWQLPAGEYNHKVTLRHLLSHTAGLTDSLGFGDYQPQATLPSLEQSLSNPLAANGSAEIKVTQPPGQQWAYSGGGYLLMELLVEEITGVSFEQWVQSRVFDPLDMNRSTYDYLGDQTNISQSYNANGQLAPLFQYASPAATGLNTTLADLTKFAQALMQTEQQPFAQQMQQATGFKAGAAIWGLGAMLYAPTEQGSFVFGHDGSNDPAINATLRINPATHSALIALTTGPKYLASEIGYEWTLWQTGLPDFLHLDTAFNSAVVPAVVGLTVIIGLLVFAAWWRTQFQRSLPSKASPIPAL</sequence>
<proteinExistence type="predicted"/>
<name>A0AAV3U6M4_9ALTE</name>
<accession>A0AAV3U6M4</accession>
<dbReference type="Gene3D" id="3.40.710.10">
    <property type="entry name" value="DD-peptidase/beta-lactamase superfamily"/>
    <property type="match status" value="1"/>
</dbReference>
<dbReference type="RefSeq" id="WP_345425431.1">
    <property type="nucleotide sequence ID" value="NZ_AP031496.1"/>
</dbReference>
<dbReference type="InterPro" id="IPR001466">
    <property type="entry name" value="Beta-lactam-related"/>
</dbReference>
<comment type="caution">
    <text evidence="3">The sequence shown here is derived from an EMBL/GenBank/DDBJ whole genome shotgun (WGS) entry which is preliminary data.</text>
</comment>
<dbReference type="PANTHER" id="PTHR43283:SF18">
    <property type="match status" value="1"/>
</dbReference>
<dbReference type="EMBL" id="BAABLX010000029">
    <property type="protein sequence ID" value="GAA4951510.1"/>
    <property type="molecule type" value="Genomic_DNA"/>
</dbReference>
<evidence type="ECO:0000259" key="2">
    <source>
        <dbReference type="Pfam" id="PF00144"/>
    </source>
</evidence>
<dbReference type="InterPro" id="IPR012338">
    <property type="entry name" value="Beta-lactam/transpept-like"/>
</dbReference>
<protein>
    <recommendedName>
        <fullName evidence="2">Beta-lactamase-related domain-containing protein</fullName>
    </recommendedName>
</protein>
<dbReference type="PANTHER" id="PTHR43283">
    <property type="entry name" value="BETA-LACTAMASE-RELATED"/>
    <property type="match status" value="1"/>
</dbReference>
<dbReference type="Proteomes" id="UP001409585">
    <property type="component" value="Unassembled WGS sequence"/>
</dbReference>
<dbReference type="Pfam" id="PF00144">
    <property type="entry name" value="Beta-lactamase"/>
    <property type="match status" value="1"/>
</dbReference>
<dbReference type="AlphaFoldDB" id="A0AAV3U6M4"/>
<dbReference type="InterPro" id="IPR050789">
    <property type="entry name" value="Diverse_Enzym_Activities"/>
</dbReference>
<feature type="transmembrane region" description="Helical" evidence="1">
    <location>
        <begin position="7"/>
        <end position="31"/>
    </location>
</feature>
<keyword evidence="1" id="KW-0472">Membrane</keyword>
<keyword evidence="1" id="KW-1133">Transmembrane helix</keyword>
<reference evidence="4" key="1">
    <citation type="journal article" date="2019" name="Int. J. Syst. Evol. Microbiol.">
        <title>The Global Catalogue of Microorganisms (GCM) 10K type strain sequencing project: providing services to taxonomists for standard genome sequencing and annotation.</title>
        <authorList>
            <consortium name="The Broad Institute Genomics Platform"/>
            <consortium name="The Broad Institute Genome Sequencing Center for Infectious Disease"/>
            <person name="Wu L."/>
            <person name="Ma J."/>
        </authorList>
    </citation>
    <scope>NUCLEOTIDE SEQUENCE [LARGE SCALE GENOMIC DNA]</scope>
    <source>
        <strain evidence="4">JCM 19134</strain>
    </source>
</reference>
<keyword evidence="1" id="KW-0812">Transmembrane</keyword>
<evidence type="ECO:0000313" key="3">
    <source>
        <dbReference type="EMBL" id="GAA4951510.1"/>
    </source>
</evidence>
<dbReference type="SUPFAM" id="SSF56601">
    <property type="entry name" value="beta-lactamase/transpeptidase-like"/>
    <property type="match status" value="1"/>
</dbReference>
<organism evidence="3 4">
    <name type="scientific">Halioxenophilus aromaticivorans</name>
    <dbReference type="NCBI Taxonomy" id="1306992"/>
    <lineage>
        <taxon>Bacteria</taxon>
        <taxon>Pseudomonadati</taxon>
        <taxon>Pseudomonadota</taxon>
        <taxon>Gammaproteobacteria</taxon>
        <taxon>Alteromonadales</taxon>
        <taxon>Alteromonadaceae</taxon>
        <taxon>Halioxenophilus</taxon>
    </lineage>
</organism>
<evidence type="ECO:0000256" key="1">
    <source>
        <dbReference type="SAM" id="Phobius"/>
    </source>
</evidence>